<keyword evidence="1" id="KW-0677">Repeat</keyword>
<dbReference type="EMBL" id="CM035418">
    <property type="protein sequence ID" value="KAH7420490.1"/>
    <property type="molecule type" value="Genomic_DNA"/>
</dbReference>
<dbReference type="FunFam" id="3.80.10.10:FF:000383">
    <property type="entry name" value="Leucine-rich repeat receptor protein kinase EMS1"/>
    <property type="match status" value="1"/>
</dbReference>
<dbReference type="InterPro" id="IPR032675">
    <property type="entry name" value="LRR_dom_sf"/>
</dbReference>
<organism evidence="3 4">
    <name type="scientific">Ceratopteris richardii</name>
    <name type="common">Triangle waterfern</name>
    <dbReference type="NCBI Taxonomy" id="49495"/>
    <lineage>
        <taxon>Eukaryota</taxon>
        <taxon>Viridiplantae</taxon>
        <taxon>Streptophyta</taxon>
        <taxon>Embryophyta</taxon>
        <taxon>Tracheophyta</taxon>
        <taxon>Polypodiopsida</taxon>
        <taxon>Polypodiidae</taxon>
        <taxon>Polypodiales</taxon>
        <taxon>Pteridineae</taxon>
        <taxon>Pteridaceae</taxon>
        <taxon>Parkerioideae</taxon>
        <taxon>Ceratopteris</taxon>
    </lineage>
</organism>
<evidence type="ECO:0000313" key="4">
    <source>
        <dbReference type="Proteomes" id="UP000825935"/>
    </source>
</evidence>
<dbReference type="InterPro" id="IPR055414">
    <property type="entry name" value="LRR_R13L4/SHOC2-like"/>
</dbReference>
<evidence type="ECO:0000313" key="3">
    <source>
        <dbReference type="EMBL" id="KAH7420490.1"/>
    </source>
</evidence>
<dbReference type="Proteomes" id="UP000825935">
    <property type="component" value="Chromosome 13"/>
</dbReference>
<accession>A0A8T2TD23</accession>
<reference evidence="3" key="1">
    <citation type="submission" date="2021-08" db="EMBL/GenBank/DDBJ databases">
        <title>WGS assembly of Ceratopteris richardii.</title>
        <authorList>
            <person name="Marchant D.B."/>
            <person name="Chen G."/>
            <person name="Jenkins J."/>
            <person name="Shu S."/>
            <person name="Leebens-Mack J."/>
            <person name="Grimwood J."/>
            <person name="Schmutz J."/>
            <person name="Soltis P."/>
            <person name="Soltis D."/>
            <person name="Chen Z.-H."/>
        </authorList>
    </citation>
    <scope>NUCLEOTIDE SEQUENCE</scope>
    <source>
        <strain evidence="3">Whitten #5841</strain>
        <tissue evidence="3">Leaf</tissue>
    </source>
</reference>
<protein>
    <recommendedName>
        <fullName evidence="2">Disease resistance R13L4/SHOC-2-like LRR domain-containing protein</fullName>
    </recommendedName>
</protein>
<dbReference type="Gene3D" id="3.80.10.10">
    <property type="entry name" value="Ribonuclease Inhibitor"/>
    <property type="match status" value="3"/>
</dbReference>
<evidence type="ECO:0000256" key="1">
    <source>
        <dbReference type="ARBA" id="ARBA00022737"/>
    </source>
</evidence>
<comment type="caution">
    <text evidence="3">The sequence shown here is derived from an EMBL/GenBank/DDBJ whole genome shotgun (WGS) entry which is preliminary data.</text>
</comment>
<sequence length="439" mass="46725">MKGLQLTSCALSEGMVNHALYSILFAWFLSALALRTDAITDPMDVQALMQVKAAINPSSIRIGSCVSTWNFSVDPCDNLFGPEYFSCGISCELVGEGTGIQRITSVKLESSGYGGTLAPAIGNLSFLQYLQLGGNAFEGVIPASIGQLHALVVLDISGNSFSGSLPDTLQGLQSLGVLNANDNSLSGMLPSNMNSLINLIECRLQNNMLSGPIPDLSSLEQLRVLDLANNNFSGSVPTRFAPSLISASFGSNSLTGGLTKQNVDAINSVLIVLDLNANQLSGPIDISLFQHPSLQQINLSNNSFSMILNGDRPASVNMAQSQMVAIDLSNNKIEGNLPGLFAEMPKLSSLSLSNNAFTGQIHESYALKALAGMAGLLPLQRLMLDDNYLIGPLPALFMKLLPENIMASFVDNCLSTCPPEIFFCQGGDQKPNNICRFYG</sequence>
<dbReference type="AlphaFoldDB" id="A0A8T2TD23"/>
<feature type="domain" description="Disease resistance R13L4/SHOC-2-like LRR" evidence="2">
    <location>
        <begin position="120"/>
        <end position="355"/>
    </location>
</feature>
<dbReference type="PANTHER" id="PTHR48009:SF7">
    <property type="entry name" value="LEUCINE-RICH REPEAT (LRR) FAMILY PROTEIN"/>
    <property type="match status" value="1"/>
</dbReference>
<evidence type="ECO:0000259" key="2">
    <source>
        <dbReference type="Pfam" id="PF23598"/>
    </source>
</evidence>
<dbReference type="OrthoDB" id="676979at2759"/>
<dbReference type="PANTHER" id="PTHR48009">
    <property type="entry name" value="LEUCINE-RICH REPEAT (LRR) FAMILY PROTEIN"/>
    <property type="match status" value="1"/>
</dbReference>
<dbReference type="SUPFAM" id="SSF52058">
    <property type="entry name" value="L domain-like"/>
    <property type="match status" value="1"/>
</dbReference>
<gene>
    <name evidence="3" type="ORF">KP509_13G009900</name>
</gene>
<keyword evidence="4" id="KW-1185">Reference proteome</keyword>
<proteinExistence type="predicted"/>
<dbReference type="OMA" id="CDHIFSD"/>
<name>A0A8T2TD23_CERRI</name>
<dbReference type="InterPro" id="IPR053213">
    <property type="entry name" value="RLP29"/>
</dbReference>
<dbReference type="Pfam" id="PF23598">
    <property type="entry name" value="LRR_14"/>
    <property type="match status" value="1"/>
</dbReference>